<evidence type="ECO:0008006" key="11">
    <source>
        <dbReference type="Google" id="ProtNLM"/>
    </source>
</evidence>
<keyword evidence="4" id="KW-0653">Protein transport</keyword>
<evidence type="ECO:0000313" key="9">
    <source>
        <dbReference type="EMBL" id="CAG9808071.1"/>
    </source>
</evidence>
<keyword evidence="4" id="KW-0813">Transport</keyword>
<evidence type="ECO:0000256" key="2">
    <source>
        <dbReference type="ARBA" id="ARBA00022692"/>
    </source>
</evidence>
<keyword evidence="3 8" id="KW-0732">Signal</keyword>
<evidence type="ECO:0000256" key="3">
    <source>
        <dbReference type="ARBA" id="ARBA00022729"/>
    </source>
</evidence>
<keyword evidence="10" id="KW-1185">Reference proteome</keyword>
<dbReference type="Proteomes" id="UP001153620">
    <property type="component" value="Chromosome 3"/>
</dbReference>
<dbReference type="Pfam" id="PF09451">
    <property type="entry name" value="ATG27"/>
    <property type="match status" value="1"/>
</dbReference>
<dbReference type="SUPFAM" id="SSF50911">
    <property type="entry name" value="Mannose 6-phosphate receptor domain"/>
    <property type="match status" value="1"/>
</dbReference>
<keyword evidence="5 7" id="KW-1133">Transmembrane helix</keyword>
<reference evidence="9" key="2">
    <citation type="submission" date="2022-10" db="EMBL/GenBank/DDBJ databases">
        <authorList>
            <consortium name="ENA_rothamsted_submissions"/>
            <consortium name="culmorum"/>
            <person name="King R."/>
        </authorList>
    </citation>
    <scope>NUCLEOTIDE SEQUENCE</scope>
</reference>
<evidence type="ECO:0000256" key="4">
    <source>
        <dbReference type="ARBA" id="ARBA00022927"/>
    </source>
</evidence>
<dbReference type="InterPro" id="IPR009011">
    <property type="entry name" value="Man6P_isomerase_rcpt-bd_dom_sf"/>
</dbReference>
<dbReference type="GO" id="GO:0005802">
    <property type="term" value="C:trans-Golgi network"/>
    <property type="evidence" value="ECO:0007669"/>
    <property type="project" value="TreeGrafter"/>
</dbReference>
<feature type="chain" id="PRO_5040130906" description="Autophagy-related protein 27" evidence="8">
    <location>
        <begin position="22"/>
        <end position="249"/>
    </location>
</feature>
<dbReference type="InterPro" id="IPR018939">
    <property type="entry name" value="Autophagy-rel_prot_27"/>
</dbReference>
<evidence type="ECO:0000256" key="6">
    <source>
        <dbReference type="ARBA" id="ARBA00023136"/>
    </source>
</evidence>
<evidence type="ECO:0000313" key="10">
    <source>
        <dbReference type="Proteomes" id="UP001153620"/>
    </source>
</evidence>
<keyword evidence="6 7" id="KW-0472">Membrane</keyword>
<keyword evidence="2 7" id="KW-0812">Transmembrane</keyword>
<feature type="signal peptide" evidence="8">
    <location>
        <begin position="1"/>
        <end position="21"/>
    </location>
</feature>
<organism evidence="9 10">
    <name type="scientific">Chironomus riparius</name>
    <dbReference type="NCBI Taxonomy" id="315576"/>
    <lineage>
        <taxon>Eukaryota</taxon>
        <taxon>Metazoa</taxon>
        <taxon>Ecdysozoa</taxon>
        <taxon>Arthropoda</taxon>
        <taxon>Hexapoda</taxon>
        <taxon>Insecta</taxon>
        <taxon>Pterygota</taxon>
        <taxon>Neoptera</taxon>
        <taxon>Endopterygota</taxon>
        <taxon>Diptera</taxon>
        <taxon>Nematocera</taxon>
        <taxon>Chironomoidea</taxon>
        <taxon>Chironomidae</taxon>
        <taxon>Chironominae</taxon>
        <taxon>Chironomus</taxon>
    </lineage>
</organism>
<evidence type="ECO:0000256" key="7">
    <source>
        <dbReference type="SAM" id="Phobius"/>
    </source>
</evidence>
<reference evidence="9" key="1">
    <citation type="submission" date="2022-01" db="EMBL/GenBank/DDBJ databases">
        <authorList>
            <person name="King R."/>
        </authorList>
    </citation>
    <scope>NUCLEOTIDE SEQUENCE</scope>
</reference>
<comment type="subcellular location">
    <subcellularLocation>
        <location evidence="1">Preautophagosomal structure membrane</location>
        <topology evidence="1">Single-pass type I membrane protein</topology>
    </subcellularLocation>
</comment>
<dbReference type="PANTHER" id="PTHR15071">
    <property type="entry name" value="MANNOSE-6-PHOSPHATE RECEPTOR FAMILY MEMBER"/>
    <property type="match status" value="1"/>
</dbReference>
<dbReference type="AlphaFoldDB" id="A0A9N9S181"/>
<feature type="transmembrane region" description="Helical" evidence="7">
    <location>
        <begin position="178"/>
        <end position="203"/>
    </location>
</feature>
<protein>
    <recommendedName>
        <fullName evidence="11">Autophagy-related protein 27</fullName>
    </recommendedName>
</protein>
<dbReference type="PANTHER" id="PTHR15071:SF0">
    <property type="entry name" value="MANNOSE 6-PHOSPHATE RECEPTOR-LIKE PROTEIN 1"/>
    <property type="match status" value="1"/>
</dbReference>
<evidence type="ECO:0000256" key="5">
    <source>
        <dbReference type="ARBA" id="ARBA00022989"/>
    </source>
</evidence>
<dbReference type="GO" id="GO:0000139">
    <property type="term" value="C:Golgi membrane"/>
    <property type="evidence" value="ECO:0007669"/>
    <property type="project" value="UniProtKB-SubCell"/>
</dbReference>
<name>A0A9N9S181_9DIPT</name>
<dbReference type="EMBL" id="OU895879">
    <property type="protein sequence ID" value="CAG9808071.1"/>
    <property type="molecule type" value="Genomic_DNA"/>
</dbReference>
<evidence type="ECO:0000256" key="8">
    <source>
        <dbReference type="SAM" id="SignalP"/>
    </source>
</evidence>
<evidence type="ECO:0000256" key="1">
    <source>
        <dbReference type="ARBA" id="ARBA00004472"/>
    </source>
</evidence>
<dbReference type="GO" id="GO:0015031">
    <property type="term" value="P:protein transport"/>
    <property type="evidence" value="ECO:0007669"/>
    <property type="project" value="UniProtKB-KW"/>
</dbReference>
<proteinExistence type="predicted"/>
<dbReference type="OrthoDB" id="29460at2759"/>
<dbReference type="GO" id="GO:0034045">
    <property type="term" value="C:phagophore assembly site membrane"/>
    <property type="evidence" value="ECO:0007669"/>
    <property type="project" value="UniProtKB-SubCell"/>
</dbReference>
<accession>A0A9N9S181</accession>
<gene>
    <name evidence="9" type="ORF">CHIRRI_LOCUS10917</name>
</gene>
<sequence>MILISFTLILFCFLSAKSINAECTTQNICECVYSDGSGYSFKNLLNPVNSSLKSYAGTDIQIFFNPCFDSKDLPTFPENTTNDCKNGFTLCVYDSLKNHSFVLGTTKDTKFKEEGDQIFMTFGTTSNISSTVLLQCTPNSKTSTLYAPKETNENNTNLILFSNNACIKQIKQIEAPGFFSTFFLIAFIVLLTYLIIGIIYNYFFVGARGYELLPNYDFWCKLWISVKLGFYFVKNGFRVVPTEDSYDAI</sequence>